<evidence type="ECO:0000256" key="1">
    <source>
        <dbReference type="ARBA" id="ARBA00004141"/>
    </source>
</evidence>
<evidence type="ECO:0000256" key="5">
    <source>
        <dbReference type="ARBA" id="ARBA00022989"/>
    </source>
</evidence>
<dbReference type="Proteomes" id="UP000555103">
    <property type="component" value="Unassembled WGS sequence"/>
</dbReference>
<reference evidence="8 9" key="1">
    <citation type="submission" date="2020-08" db="EMBL/GenBank/DDBJ databases">
        <title>Genomic Encyclopedia of Type Strains, Phase IV (KMG-IV): sequencing the most valuable type-strain genomes for metagenomic binning, comparative biology and taxonomic classification.</title>
        <authorList>
            <person name="Goeker M."/>
        </authorList>
    </citation>
    <scope>NUCLEOTIDE SEQUENCE [LARGE SCALE GENOMIC DNA]</scope>
    <source>
        <strain evidence="8 9">DSM 104969</strain>
    </source>
</reference>
<dbReference type="SUPFAM" id="SSF103473">
    <property type="entry name" value="MFS general substrate transporter"/>
    <property type="match status" value="2"/>
</dbReference>
<evidence type="ECO:0000256" key="3">
    <source>
        <dbReference type="ARBA" id="ARBA00022448"/>
    </source>
</evidence>
<feature type="transmembrane region" description="Helical" evidence="7">
    <location>
        <begin position="516"/>
        <end position="542"/>
    </location>
</feature>
<comment type="subcellular location">
    <subcellularLocation>
        <location evidence="1">Membrane</location>
        <topology evidence="1">Multi-pass membrane protein</topology>
    </subcellularLocation>
</comment>
<dbReference type="AlphaFoldDB" id="A0A840CH51"/>
<dbReference type="EMBL" id="JACIEP010000003">
    <property type="protein sequence ID" value="MBB4035270.1"/>
    <property type="molecule type" value="Genomic_DNA"/>
</dbReference>
<dbReference type="Pfam" id="PF03092">
    <property type="entry name" value="BT1"/>
    <property type="match status" value="1"/>
</dbReference>
<feature type="transmembrane region" description="Helical" evidence="7">
    <location>
        <begin position="360"/>
        <end position="379"/>
    </location>
</feature>
<gene>
    <name evidence="8" type="ORF">GGR21_001159</name>
</gene>
<dbReference type="InterPro" id="IPR004752">
    <property type="entry name" value="AmpG_permease/AT-1"/>
</dbReference>
<evidence type="ECO:0000256" key="2">
    <source>
        <dbReference type="ARBA" id="ARBA00007015"/>
    </source>
</evidence>
<feature type="transmembrane region" description="Helical" evidence="7">
    <location>
        <begin position="581"/>
        <end position="602"/>
    </location>
</feature>
<name>A0A840CH51_9BACT</name>
<comment type="similarity">
    <text evidence="2">Belongs to the major facilitator superfamily. Folate-biopterin transporter (TC 2.A.71) family.</text>
</comment>
<sequence>MKESKKSPWAWIPSLYLAEGLPNVAVVTISVIMYKRMGISNTDIALYTSWLYLPWVLKFLWSPFVDLLKTKRWWIVTMQLLIGAGFAGIAFTIPVPFFFQATLALFALLSFSSATHDIAADGFYMLGLNTNDQAKYVGIRSTFFRIATIMGQGVLIILAGFLESHTGYDPIKVNIDASPQYTQSSLYIPQIENITSKEGDIHFIMDRQDVQIGTQIINEDSLKLIINKVKQANLENGFVIKESAKKDEKDGWWKTNVSKPFGNWIKENFGEKRYFEKTDQAGNIAVAAVWLSQQPEQGKGIVLNTTMNKGDNNIKLIEGDRFSFNEKNWNKPAYLIFQLDPKLKTANNAEYKGLSGNIPFAWSITFFVLAGLFIFFSFYHRVALPKPASDKPHSHITAKSILKEFGTTFVTFFNKPQVATAIFFMLTFRFSEAQLLKLINPFLLDPRDIGGLGLTTGEVGFVYGTIGIIGLTIGGIIGGFAAAKGGLRRWIWPMTMSMLLTIATFLYLSFTQTDNLVIINICVFIEQFGYGFGFTAYMLYLMYFSDGEHKTSHYAFCTGFMALGLMLPGMFAGWLQEQLGYNHFFIWVMICSIIPIIAVALLKIDPNYGKAKEDIEEKAEATKNE</sequence>
<evidence type="ECO:0000313" key="9">
    <source>
        <dbReference type="Proteomes" id="UP000555103"/>
    </source>
</evidence>
<dbReference type="PANTHER" id="PTHR12778">
    <property type="entry name" value="SOLUTE CARRIER FAMILY 33 ACETYL-COA TRANSPORTER -RELATED"/>
    <property type="match status" value="1"/>
</dbReference>
<feature type="transmembrane region" description="Helical" evidence="7">
    <location>
        <begin position="12"/>
        <end position="32"/>
    </location>
</feature>
<proteinExistence type="inferred from homology"/>
<keyword evidence="6 7" id="KW-0472">Membrane</keyword>
<feature type="transmembrane region" description="Helical" evidence="7">
    <location>
        <begin position="143"/>
        <end position="162"/>
    </location>
</feature>
<dbReference type="InterPro" id="IPR036259">
    <property type="entry name" value="MFS_trans_sf"/>
</dbReference>
<keyword evidence="9" id="KW-1185">Reference proteome</keyword>
<feature type="transmembrane region" description="Helical" evidence="7">
    <location>
        <begin position="554"/>
        <end position="575"/>
    </location>
</feature>
<dbReference type="GO" id="GO:0016020">
    <property type="term" value="C:membrane"/>
    <property type="evidence" value="ECO:0007669"/>
    <property type="project" value="UniProtKB-SubCell"/>
</dbReference>
<keyword evidence="4 7" id="KW-0812">Transmembrane</keyword>
<dbReference type="PANTHER" id="PTHR12778:SF10">
    <property type="entry name" value="MAJOR FACILITATOR SUPERFAMILY DOMAIN-CONTAINING PROTEIN 3"/>
    <property type="match status" value="1"/>
</dbReference>
<dbReference type="InterPro" id="IPR039309">
    <property type="entry name" value="BT1"/>
</dbReference>
<organism evidence="8 9">
    <name type="scientific">Dysgonomonas hofstadii</name>
    <dbReference type="NCBI Taxonomy" id="637886"/>
    <lineage>
        <taxon>Bacteria</taxon>
        <taxon>Pseudomonadati</taxon>
        <taxon>Bacteroidota</taxon>
        <taxon>Bacteroidia</taxon>
        <taxon>Bacteroidales</taxon>
        <taxon>Dysgonomonadaceae</taxon>
        <taxon>Dysgonomonas</taxon>
    </lineage>
</organism>
<keyword evidence="5 7" id="KW-1133">Transmembrane helix</keyword>
<feature type="transmembrane region" description="Helical" evidence="7">
    <location>
        <begin position="461"/>
        <end position="483"/>
    </location>
</feature>
<feature type="transmembrane region" description="Helical" evidence="7">
    <location>
        <begin position="490"/>
        <end position="510"/>
    </location>
</feature>
<keyword evidence="3" id="KW-0813">Transport</keyword>
<comment type="caution">
    <text evidence="8">The sequence shown here is derived from an EMBL/GenBank/DDBJ whole genome shotgun (WGS) entry which is preliminary data.</text>
</comment>
<feature type="transmembrane region" description="Helical" evidence="7">
    <location>
        <begin position="73"/>
        <end position="91"/>
    </location>
</feature>
<accession>A0A840CH51</accession>
<evidence type="ECO:0000256" key="7">
    <source>
        <dbReference type="SAM" id="Phobius"/>
    </source>
</evidence>
<feature type="transmembrane region" description="Helical" evidence="7">
    <location>
        <begin position="44"/>
        <end position="61"/>
    </location>
</feature>
<feature type="transmembrane region" description="Helical" evidence="7">
    <location>
        <begin position="103"/>
        <end position="123"/>
    </location>
</feature>
<evidence type="ECO:0000256" key="6">
    <source>
        <dbReference type="ARBA" id="ARBA00023136"/>
    </source>
</evidence>
<evidence type="ECO:0000313" key="8">
    <source>
        <dbReference type="EMBL" id="MBB4035270.1"/>
    </source>
</evidence>
<dbReference type="Gene3D" id="1.20.1250.20">
    <property type="entry name" value="MFS general substrate transporter like domains"/>
    <property type="match status" value="1"/>
</dbReference>
<protein>
    <submittedName>
        <fullName evidence="8">PAT family beta-lactamase induction signal transducer AmpG</fullName>
    </submittedName>
</protein>
<evidence type="ECO:0000256" key="4">
    <source>
        <dbReference type="ARBA" id="ARBA00022692"/>
    </source>
</evidence>